<evidence type="ECO:0000259" key="1">
    <source>
        <dbReference type="Pfam" id="PF12680"/>
    </source>
</evidence>
<feature type="domain" description="SnoaL-like" evidence="1">
    <location>
        <begin position="9"/>
        <end position="97"/>
    </location>
</feature>
<protein>
    <submittedName>
        <fullName evidence="2">Nuclear transport factor 2 family protein</fullName>
    </submittedName>
</protein>
<sequence>MSTLPQAISAYIDAANAQALDRVAACFHPDAKVVDEGHVHQGRAQIQEWAAESSARYQATIKPLGLSMADEAHMLRATVRGNFPGSPIELDFQFVLRAGAIDALEIKP</sequence>
<dbReference type="SUPFAM" id="SSF54427">
    <property type="entry name" value="NTF2-like"/>
    <property type="match status" value="1"/>
</dbReference>
<comment type="caution">
    <text evidence="2">The sequence shown here is derived from an EMBL/GenBank/DDBJ whole genome shotgun (WGS) entry which is preliminary data.</text>
</comment>
<dbReference type="AlphaFoldDB" id="A0A7Y2JZ17"/>
<keyword evidence="3" id="KW-1185">Reference proteome</keyword>
<evidence type="ECO:0000313" key="2">
    <source>
        <dbReference type="EMBL" id="NNG23642.1"/>
    </source>
</evidence>
<accession>A0A7Y2JZ17</accession>
<proteinExistence type="predicted"/>
<dbReference type="Gene3D" id="3.10.450.50">
    <property type="match status" value="1"/>
</dbReference>
<gene>
    <name evidence="2" type="ORF">HGB41_11615</name>
</gene>
<dbReference type="RefSeq" id="WP_171084381.1">
    <property type="nucleotide sequence ID" value="NZ_JABAIV010000003.1"/>
</dbReference>
<dbReference type="InterPro" id="IPR037401">
    <property type="entry name" value="SnoaL-like"/>
</dbReference>
<dbReference type="Pfam" id="PF12680">
    <property type="entry name" value="SnoaL_2"/>
    <property type="match status" value="1"/>
</dbReference>
<organism evidence="2 3">
    <name type="scientific">Telluria aromaticivorans</name>
    <dbReference type="NCBI Taxonomy" id="2725995"/>
    <lineage>
        <taxon>Bacteria</taxon>
        <taxon>Pseudomonadati</taxon>
        <taxon>Pseudomonadota</taxon>
        <taxon>Betaproteobacteria</taxon>
        <taxon>Burkholderiales</taxon>
        <taxon>Oxalobacteraceae</taxon>
        <taxon>Telluria group</taxon>
        <taxon>Telluria</taxon>
    </lineage>
</organism>
<dbReference type="InterPro" id="IPR032710">
    <property type="entry name" value="NTF2-like_dom_sf"/>
</dbReference>
<dbReference type="EMBL" id="JABAIV010000003">
    <property type="protein sequence ID" value="NNG23642.1"/>
    <property type="molecule type" value="Genomic_DNA"/>
</dbReference>
<evidence type="ECO:0000313" key="3">
    <source>
        <dbReference type="Proteomes" id="UP000533905"/>
    </source>
</evidence>
<reference evidence="2 3" key="1">
    <citation type="submission" date="2020-04" db="EMBL/GenBank/DDBJ databases">
        <title>Massilia sp. nov., a cold adapted bacteria isolated from Arctic soil.</title>
        <authorList>
            <person name="Son J."/>
            <person name="Ka J.-O."/>
        </authorList>
    </citation>
    <scope>NUCLEOTIDE SEQUENCE [LARGE SCALE GENOMIC DNA]</scope>
    <source>
        <strain evidence="2 3">ML15P13</strain>
    </source>
</reference>
<name>A0A7Y2JZ17_9BURK</name>
<dbReference type="Proteomes" id="UP000533905">
    <property type="component" value="Unassembled WGS sequence"/>
</dbReference>